<dbReference type="InterPro" id="IPR001173">
    <property type="entry name" value="Glyco_trans_2-like"/>
</dbReference>
<protein>
    <submittedName>
        <fullName evidence="2">Glycosyltransferase</fullName>
    </submittedName>
</protein>
<dbReference type="PANTHER" id="PTHR22916:SF3">
    <property type="entry name" value="UDP-GLCNAC:BETAGAL BETA-1,3-N-ACETYLGLUCOSAMINYLTRANSFERASE-LIKE PROTEIN 1"/>
    <property type="match status" value="1"/>
</dbReference>
<organism evidence="2 3">
    <name type="scientific">Helicobacter turcicus</name>
    <dbReference type="NCBI Taxonomy" id="2867412"/>
    <lineage>
        <taxon>Bacteria</taxon>
        <taxon>Pseudomonadati</taxon>
        <taxon>Campylobacterota</taxon>
        <taxon>Epsilonproteobacteria</taxon>
        <taxon>Campylobacterales</taxon>
        <taxon>Helicobacteraceae</taxon>
        <taxon>Helicobacter</taxon>
    </lineage>
</organism>
<dbReference type="RefSeq" id="WP_221561819.1">
    <property type="nucleotide sequence ID" value="NZ_JAIGYQ010000008.1"/>
</dbReference>
<dbReference type="SUPFAM" id="SSF53448">
    <property type="entry name" value="Nucleotide-diphospho-sugar transferases"/>
    <property type="match status" value="1"/>
</dbReference>
<proteinExistence type="predicted"/>
<feature type="domain" description="Glycosyltransferase 2-like" evidence="1">
    <location>
        <begin position="7"/>
        <end position="113"/>
    </location>
</feature>
<dbReference type="Gene3D" id="3.90.550.10">
    <property type="entry name" value="Spore Coat Polysaccharide Biosynthesis Protein SpsA, Chain A"/>
    <property type="match status" value="1"/>
</dbReference>
<dbReference type="CDD" id="cd00761">
    <property type="entry name" value="Glyco_tranf_GTA_type"/>
    <property type="match status" value="1"/>
</dbReference>
<keyword evidence="3" id="KW-1185">Reference proteome</keyword>
<name>A0ABS7JNX0_9HELI</name>
<dbReference type="Proteomes" id="UP000700059">
    <property type="component" value="Unassembled WGS sequence"/>
</dbReference>
<sequence>MHKPKISLILPIYNAQKFIKRTLESAINQSLKDIEILCVDDCGADKSMEIVKEFANKDSRIKIIKNSQNLGPFVSRNRGVLASNSEFIMFLDSDDFLDLNACELVYENFKEGGGQNGYSLIVIVNLRVSGSSTNTTF</sequence>
<dbReference type="Pfam" id="PF00535">
    <property type="entry name" value="Glycos_transf_2"/>
    <property type="match status" value="1"/>
</dbReference>
<gene>
    <name evidence="2" type="ORF">K4G57_06470</name>
</gene>
<dbReference type="InterPro" id="IPR029044">
    <property type="entry name" value="Nucleotide-diphossugar_trans"/>
</dbReference>
<dbReference type="PANTHER" id="PTHR22916">
    <property type="entry name" value="GLYCOSYLTRANSFERASE"/>
    <property type="match status" value="1"/>
</dbReference>
<evidence type="ECO:0000259" key="1">
    <source>
        <dbReference type="Pfam" id="PF00535"/>
    </source>
</evidence>
<evidence type="ECO:0000313" key="2">
    <source>
        <dbReference type="EMBL" id="MBX7491103.1"/>
    </source>
</evidence>
<reference evidence="2 3" key="1">
    <citation type="submission" date="2021-08" db="EMBL/GenBank/DDBJ databases">
        <title>Helicobacter spp. isolated from feces of Anatolian Ground Squirrel (Spermophilus xanthoprymnus) in Turkey.</title>
        <authorList>
            <person name="Aydin F."/>
            <person name="Abay S."/>
            <person name="Kayman T."/>
            <person name="Karakaya E."/>
            <person name="Saticioglu I.B."/>
        </authorList>
    </citation>
    <scope>NUCLEOTIDE SEQUENCE [LARGE SCALE GENOMIC DNA]</scope>
    <source>
        <strain evidence="2 3">Faydin-H70</strain>
    </source>
</reference>
<accession>A0ABS7JNX0</accession>
<comment type="caution">
    <text evidence="2">The sequence shown here is derived from an EMBL/GenBank/DDBJ whole genome shotgun (WGS) entry which is preliminary data.</text>
</comment>
<evidence type="ECO:0000313" key="3">
    <source>
        <dbReference type="Proteomes" id="UP000700059"/>
    </source>
</evidence>
<dbReference type="EMBL" id="JAIGYQ010000008">
    <property type="protein sequence ID" value="MBX7491103.1"/>
    <property type="molecule type" value="Genomic_DNA"/>
</dbReference>